<feature type="domain" description="Carbohydrate-binding" evidence="2">
    <location>
        <begin position="89"/>
        <end position="237"/>
    </location>
</feature>
<dbReference type="InterPro" id="IPR010502">
    <property type="entry name" value="Carb-bd_dom_fam9"/>
</dbReference>
<evidence type="ECO:0000313" key="4">
    <source>
        <dbReference type="Proteomes" id="UP001374579"/>
    </source>
</evidence>
<accession>A0AAN9BGA5</accession>
<dbReference type="CDD" id="cd09620">
    <property type="entry name" value="CBM9_like_3"/>
    <property type="match status" value="1"/>
</dbReference>
<dbReference type="GO" id="GO:0016052">
    <property type="term" value="P:carbohydrate catabolic process"/>
    <property type="evidence" value="ECO:0007669"/>
    <property type="project" value="InterPro"/>
</dbReference>
<keyword evidence="1" id="KW-0472">Membrane</keyword>
<evidence type="ECO:0000259" key="2">
    <source>
        <dbReference type="Pfam" id="PF06452"/>
    </source>
</evidence>
<dbReference type="GO" id="GO:0030246">
    <property type="term" value="F:carbohydrate binding"/>
    <property type="evidence" value="ECO:0007669"/>
    <property type="project" value="InterPro"/>
</dbReference>
<keyword evidence="4" id="KW-1185">Reference proteome</keyword>
<keyword evidence="1" id="KW-1133">Transmembrane helix</keyword>
<dbReference type="PANTHER" id="PTHR35532">
    <property type="entry name" value="SIMILAR TO POLYHYDROXYALKANOATE DEPOLYMERASE"/>
    <property type="match status" value="1"/>
</dbReference>
<proteinExistence type="predicted"/>
<sequence length="409" mass="46188">MSYSGRCVVGSVILMLLVGIGAGIAIGYFLIPGKDDDSSDKTTVAPSGGSSAVKGYQEECEEQVKLAGTCEPPLPRYYIATRKSGNLTVDGRLNDDAWNNVPWTDDFVDIRGAPPMYPAPNKETRVKVIYDDTHIYVATRLTEDHVWATYTVKDSRVYQENAFEIFFDVDNSMSWYKEYEINALGTTWDLALSRAYMDGGDFTNWEGIGEKGVYTDGGVNNISNPSTFWSTEVSFPFTALNENTTRTHHTPRDGEVWFTIFARPEYQTQANQSTGQYEQVPGSDASWWSWSPIGAVNLHLPSKWGLLYFANQTTETMDDNQFRMAFPDWNVYYGLFHVFDVLQEFKAARGMFVSDEKLIHFDPFIANCYTGFEVKLTIEGFTANMAATSNPGRVGYIDQNRRVWFHQGK</sequence>
<comment type="caution">
    <text evidence="3">The sequence shown here is derived from an EMBL/GenBank/DDBJ whole genome shotgun (WGS) entry which is preliminary data.</text>
</comment>
<organism evidence="3 4">
    <name type="scientific">Littorina saxatilis</name>
    <dbReference type="NCBI Taxonomy" id="31220"/>
    <lineage>
        <taxon>Eukaryota</taxon>
        <taxon>Metazoa</taxon>
        <taxon>Spiralia</taxon>
        <taxon>Lophotrochozoa</taxon>
        <taxon>Mollusca</taxon>
        <taxon>Gastropoda</taxon>
        <taxon>Caenogastropoda</taxon>
        <taxon>Littorinimorpha</taxon>
        <taxon>Littorinoidea</taxon>
        <taxon>Littorinidae</taxon>
        <taxon>Littorina</taxon>
    </lineage>
</organism>
<dbReference type="GO" id="GO:0004553">
    <property type="term" value="F:hydrolase activity, hydrolyzing O-glycosyl compounds"/>
    <property type="evidence" value="ECO:0007669"/>
    <property type="project" value="InterPro"/>
</dbReference>
<keyword evidence="1" id="KW-0812">Transmembrane</keyword>
<evidence type="ECO:0000313" key="3">
    <source>
        <dbReference type="EMBL" id="KAK7104214.1"/>
    </source>
</evidence>
<dbReference type="PANTHER" id="PTHR35532:SF5">
    <property type="entry name" value="CARBOHYDRATE-BINDING DOMAIN-CONTAINING PROTEIN"/>
    <property type="match status" value="1"/>
</dbReference>
<dbReference type="Pfam" id="PF06452">
    <property type="entry name" value="CBM9_1"/>
    <property type="match status" value="1"/>
</dbReference>
<feature type="transmembrane region" description="Helical" evidence="1">
    <location>
        <begin position="7"/>
        <end position="31"/>
    </location>
</feature>
<protein>
    <recommendedName>
        <fullName evidence="2">Carbohydrate-binding domain-containing protein</fullName>
    </recommendedName>
</protein>
<dbReference type="SUPFAM" id="SSF49344">
    <property type="entry name" value="CBD9-like"/>
    <property type="match status" value="1"/>
</dbReference>
<reference evidence="3 4" key="1">
    <citation type="submission" date="2024-02" db="EMBL/GenBank/DDBJ databases">
        <title>Chromosome-scale genome assembly of the rough periwinkle Littorina saxatilis.</title>
        <authorList>
            <person name="De Jode A."/>
            <person name="Faria R."/>
            <person name="Formenti G."/>
            <person name="Sims Y."/>
            <person name="Smith T.P."/>
            <person name="Tracey A."/>
            <person name="Wood J.M.D."/>
            <person name="Zagrodzka Z.B."/>
            <person name="Johannesson K."/>
            <person name="Butlin R.K."/>
            <person name="Leder E.H."/>
        </authorList>
    </citation>
    <scope>NUCLEOTIDE SEQUENCE [LARGE SCALE GENOMIC DNA]</scope>
    <source>
        <strain evidence="3">Snail1</strain>
        <tissue evidence="3">Muscle</tissue>
    </source>
</reference>
<dbReference type="Proteomes" id="UP001374579">
    <property type="component" value="Unassembled WGS sequence"/>
</dbReference>
<name>A0AAN9BGA5_9CAEN</name>
<gene>
    <name evidence="3" type="ORF">V1264_018970</name>
</gene>
<dbReference type="AlphaFoldDB" id="A0AAN9BGA5"/>
<dbReference type="Gene3D" id="2.60.40.1190">
    <property type="match status" value="1"/>
</dbReference>
<evidence type="ECO:0000256" key="1">
    <source>
        <dbReference type="SAM" id="Phobius"/>
    </source>
</evidence>
<dbReference type="EMBL" id="JBAMIC010000008">
    <property type="protein sequence ID" value="KAK7104214.1"/>
    <property type="molecule type" value="Genomic_DNA"/>
</dbReference>